<name>A0A9W7SUC1_9PEZI</name>
<proteinExistence type="predicted"/>
<feature type="non-terminal residue" evidence="2">
    <location>
        <position position="1"/>
    </location>
</feature>
<feature type="compositionally biased region" description="Low complexity" evidence="1">
    <location>
        <begin position="330"/>
        <end position="346"/>
    </location>
</feature>
<comment type="caution">
    <text evidence="2">The sequence shown here is derived from an EMBL/GenBank/DDBJ whole genome shotgun (WGS) entry which is preliminary data.</text>
</comment>
<feature type="region of interest" description="Disordered" evidence="1">
    <location>
        <begin position="175"/>
        <end position="349"/>
    </location>
</feature>
<protein>
    <submittedName>
        <fullName evidence="2">Uncharacterized protein</fullName>
    </submittedName>
</protein>
<keyword evidence="3" id="KW-1185">Reference proteome</keyword>
<dbReference type="EMBL" id="RIBY02001357">
    <property type="protein sequence ID" value="KAH9829524.1"/>
    <property type="molecule type" value="Genomic_DNA"/>
</dbReference>
<evidence type="ECO:0000313" key="2">
    <source>
        <dbReference type="EMBL" id="KAH9829524.1"/>
    </source>
</evidence>
<dbReference type="AlphaFoldDB" id="A0A9W7SUC1"/>
<reference evidence="2 3" key="1">
    <citation type="journal article" date="2018" name="IMA Fungus">
        <title>IMA Genome-F 10: Nine draft genome sequences of Claviceps purpurea s.lat., including C. arundinis, C. humidiphila, and C. cf. spartinae, pseudomolecules for the pitch canker pathogen Fusarium circinatum, draft genome of Davidsoniella eucalypti, Grosmannia galeiformis, Quambalaria eucalypti, and Teratosphaeria destructans.</title>
        <authorList>
            <person name="Wingfield B.D."/>
            <person name="Liu M."/>
            <person name="Nguyen H.D."/>
            <person name="Lane F.A."/>
            <person name="Morgan S.W."/>
            <person name="De Vos L."/>
            <person name="Wilken P.M."/>
            <person name="Duong T.A."/>
            <person name="Aylward J."/>
            <person name="Coetzee M.P."/>
            <person name="Dadej K."/>
            <person name="De Beer Z.W."/>
            <person name="Findlay W."/>
            <person name="Havenga M."/>
            <person name="Kolarik M."/>
            <person name="Menzies J.G."/>
            <person name="Naidoo K."/>
            <person name="Pochopski O."/>
            <person name="Shoukouhi P."/>
            <person name="Santana Q.C."/>
            <person name="Seifert K.A."/>
            <person name="Soal N."/>
            <person name="Steenkamp E.T."/>
            <person name="Tatham C.T."/>
            <person name="van der Nest M.A."/>
            <person name="Wingfield M.J."/>
        </authorList>
    </citation>
    <scope>NUCLEOTIDE SEQUENCE [LARGE SCALE GENOMIC DNA]</scope>
    <source>
        <strain evidence="2">CMW44962</strain>
    </source>
</reference>
<reference evidence="2 3" key="2">
    <citation type="journal article" date="2021" name="Curr. Genet.">
        <title>Genetic response to nitrogen starvation in the aggressive Eucalyptus foliar pathogen Teratosphaeria destructans.</title>
        <authorList>
            <person name="Havenga M."/>
            <person name="Wingfield B.D."/>
            <person name="Wingfield M.J."/>
            <person name="Dreyer L.L."/>
            <person name="Roets F."/>
            <person name="Aylward J."/>
        </authorList>
    </citation>
    <scope>NUCLEOTIDE SEQUENCE [LARGE SCALE GENOMIC DNA]</scope>
    <source>
        <strain evidence="2">CMW44962</strain>
    </source>
</reference>
<organism evidence="2 3">
    <name type="scientific">Teratosphaeria destructans</name>
    <dbReference type="NCBI Taxonomy" id="418781"/>
    <lineage>
        <taxon>Eukaryota</taxon>
        <taxon>Fungi</taxon>
        <taxon>Dikarya</taxon>
        <taxon>Ascomycota</taxon>
        <taxon>Pezizomycotina</taxon>
        <taxon>Dothideomycetes</taxon>
        <taxon>Dothideomycetidae</taxon>
        <taxon>Mycosphaerellales</taxon>
        <taxon>Teratosphaeriaceae</taxon>
        <taxon>Teratosphaeria</taxon>
    </lineage>
</organism>
<sequence length="406" mass="44860">RNRARAREAHDVQTWNLEARACYIYLPVLRLHRTWEPHVNTPIMDDIMVALRDAIKRAVHTELGTMRDRVDDIEANLGKDTQALRVRQERLSQDMDSMRMNHQNRALAARVEHLARSTPVIRPAPDGRSLVLGLNPGHGLMTGDRARREALERESSMTSTATLVGGEHVSDVAIPVRGPSRAQTARKNIPSKRRRSGHGFATQDQSGRPAVDHAEQSIARGSTDQQMLDVVYGHEPSGTTGDASHQKRSRNATFVPQDGSHEFREVFTQGSVADQNNGVSLSDMKSEGDVNTAALQSSSQQSSTRPLHSPENTVRRSTESLLQGWEVDRASSLSSSPSDAQSPEAARVSHRAEALLARFQPRTGDDGEGHVQIPQESSDVTMIINKNWKSTRVRTAAKKLVLKESP</sequence>
<evidence type="ECO:0000256" key="1">
    <source>
        <dbReference type="SAM" id="MobiDB-lite"/>
    </source>
</evidence>
<evidence type="ECO:0000313" key="3">
    <source>
        <dbReference type="Proteomes" id="UP001138500"/>
    </source>
</evidence>
<gene>
    <name evidence="2" type="ORF">Tdes44962_MAKER09125</name>
</gene>
<feature type="compositionally biased region" description="Polar residues" evidence="1">
    <location>
        <begin position="268"/>
        <end position="280"/>
    </location>
</feature>
<dbReference type="Proteomes" id="UP001138500">
    <property type="component" value="Unassembled WGS sequence"/>
</dbReference>
<accession>A0A9W7SUC1</accession>
<dbReference type="OrthoDB" id="10557258at2759"/>